<organism evidence="3 4">
    <name type="scientific">Acetobacterium bakii</name>
    <dbReference type="NCBI Taxonomy" id="52689"/>
    <lineage>
        <taxon>Bacteria</taxon>
        <taxon>Bacillati</taxon>
        <taxon>Bacillota</taxon>
        <taxon>Clostridia</taxon>
        <taxon>Eubacteriales</taxon>
        <taxon>Eubacteriaceae</taxon>
        <taxon>Acetobacterium</taxon>
    </lineage>
</organism>
<comment type="caution">
    <text evidence="3">The sequence shown here is derived from an EMBL/GenBank/DDBJ whole genome shotgun (WGS) entry which is preliminary data.</text>
</comment>
<dbReference type="Pfam" id="PF04205">
    <property type="entry name" value="FMN_bind"/>
    <property type="match status" value="1"/>
</dbReference>
<dbReference type="STRING" id="52689.AKG39_13220"/>
<dbReference type="OrthoDB" id="307864at2"/>
<dbReference type="GO" id="GO:0016020">
    <property type="term" value="C:membrane"/>
    <property type="evidence" value="ECO:0007669"/>
    <property type="project" value="InterPro"/>
</dbReference>
<evidence type="ECO:0000313" key="4">
    <source>
        <dbReference type="Proteomes" id="UP000036873"/>
    </source>
</evidence>
<keyword evidence="1" id="KW-1133">Transmembrane helix</keyword>
<evidence type="ECO:0000313" key="3">
    <source>
        <dbReference type="EMBL" id="KNZ41265.1"/>
    </source>
</evidence>
<dbReference type="Proteomes" id="UP000036873">
    <property type="component" value="Unassembled WGS sequence"/>
</dbReference>
<dbReference type="SMART" id="SM00900">
    <property type="entry name" value="FMN_bind"/>
    <property type="match status" value="1"/>
</dbReference>
<protein>
    <submittedName>
        <fullName evidence="3">FMN-binding protein</fullName>
    </submittedName>
</protein>
<dbReference type="RefSeq" id="WP_050740871.1">
    <property type="nucleotide sequence ID" value="NZ_LGYO01000033.1"/>
</dbReference>
<gene>
    <name evidence="3" type="ORF">AKG39_13220</name>
</gene>
<evidence type="ECO:0000256" key="1">
    <source>
        <dbReference type="SAM" id="Phobius"/>
    </source>
</evidence>
<dbReference type="AlphaFoldDB" id="A0A0L6U0B0"/>
<sequence length="132" mass="14362">MHKIKRPIIFILISAAIIGILAFACYLNDVSNYKKAVADITYADIDIANIPDGVYDGAYDVGYISAKVEVLINNGTIEKINLIEHKNEKGSAAEVITDNIIQEQKIDVDAISGATNSSRVIKKAVENALIQK</sequence>
<keyword evidence="4" id="KW-1185">Reference proteome</keyword>
<dbReference type="PATRIC" id="fig|52689.4.peg.2010"/>
<dbReference type="EMBL" id="LGYO01000033">
    <property type="protein sequence ID" value="KNZ41265.1"/>
    <property type="molecule type" value="Genomic_DNA"/>
</dbReference>
<name>A0A0L6U0B0_9FIRM</name>
<feature type="transmembrane region" description="Helical" evidence="1">
    <location>
        <begin position="6"/>
        <end position="27"/>
    </location>
</feature>
<evidence type="ECO:0000259" key="2">
    <source>
        <dbReference type="SMART" id="SM00900"/>
    </source>
</evidence>
<dbReference type="InterPro" id="IPR007329">
    <property type="entry name" value="FMN-bd"/>
</dbReference>
<dbReference type="PROSITE" id="PS51257">
    <property type="entry name" value="PROKAR_LIPOPROTEIN"/>
    <property type="match status" value="1"/>
</dbReference>
<keyword evidence="1" id="KW-0472">Membrane</keyword>
<feature type="domain" description="FMN-binding" evidence="2">
    <location>
        <begin position="62"/>
        <end position="132"/>
    </location>
</feature>
<accession>A0A0L6U0B0</accession>
<keyword evidence="1" id="KW-0812">Transmembrane</keyword>
<proteinExistence type="predicted"/>
<dbReference type="Gene3D" id="3.90.1010.20">
    <property type="match status" value="1"/>
</dbReference>
<reference evidence="4" key="1">
    <citation type="submission" date="2015-07" db="EMBL/GenBank/DDBJ databases">
        <title>Draft genome sequence of Acetobacterium bakii DSM 8293, a potential psychrophilic chemical producer through syngas fermentation.</title>
        <authorList>
            <person name="Song Y."/>
            <person name="Hwang S."/>
            <person name="Cho B.-K."/>
        </authorList>
    </citation>
    <scope>NUCLEOTIDE SEQUENCE [LARGE SCALE GENOMIC DNA]</scope>
    <source>
        <strain evidence="4">DSM 8239</strain>
    </source>
</reference>
<dbReference type="GO" id="GO:0010181">
    <property type="term" value="F:FMN binding"/>
    <property type="evidence" value="ECO:0007669"/>
    <property type="project" value="InterPro"/>
</dbReference>